<evidence type="ECO:0000256" key="1">
    <source>
        <dbReference type="SAM" id="MobiDB-lite"/>
    </source>
</evidence>
<accession>A0A0H5DNU8</accession>
<keyword evidence="2" id="KW-1133">Transmembrane helix</keyword>
<reference evidence="4" key="1">
    <citation type="submission" date="2015-06" db="EMBL/GenBank/DDBJ databases">
        <authorList>
            <person name="Bertelli C."/>
        </authorList>
    </citation>
    <scope>NUCLEOTIDE SEQUENCE [LARGE SCALE GENOMIC DNA]</scope>
    <source>
        <strain evidence="4">CRIB-30</strain>
    </source>
</reference>
<organism evidence="3 4">
    <name type="scientific">Estrella lausannensis</name>
    <dbReference type="NCBI Taxonomy" id="483423"/>
    <lineage>
        <taxon>Bacteria</taxon>
        <taxon>Pseudomonadati</taxon>
        <taxon>Chlamydiota</taxon>
        <taxon>Chlamydiia</taxon>
        <taxon>Parachlamydiales</taxon>
        <taxon>Candidatus Criblamydiaceae</taxon>
        <taxon>Estrella</taxon>
    </lineage>
</organism>
<dbReference type="AlphaFoldDB" id="A0A0H5DNU8"/>
<proteinExistence type="predicted"/>
<protein>
    <submittedName>
        <fullName evidence="3">Conserved putative membrane protein</fullName>
    </submittedName>
</protein>
<name>A0A0H5DNU8_9BACT</name>
<evidence type="ECO:0000256" key="2">
    <source>
        <dbReference type="SAM" id="Phobius"/>
    </source>
</evidence>
<feature type="region of interest" description="Disordered" evidence="1">
    <location>
        <begin position="49"/>
        <end position="68"/>
    </location>
</feature>
<keyword evidence="2" id="KW-0812">Transmembrane</keyword>
<sequence>MTLLLSLDGAGFLGSMAIFSIMLLFFGTALLLFICLWWKGRLDMDDEPARRMLDDNDKGWIDDKSRRR</sequence>
<gene>
    <name evidence="3" type="ORF">ELAC_0157</name>
</gene>
<dbReference type="Proteomes" id="UP000220251">
    <property type="component" value="Unassembled WGS sequence"/>
</dbReference>
<evidence type="ECO:0000313" key="4">
    <source>
        <dbReference type="Proteomes" id="UP000220251"/>
    </source>
</evidence>
<keyword evidence="4" id="KW-1185">Reference proteome</keyword>
<evidence type="ECO:0000313" key="3">
    <source>
        <dbReference type="EMBL" id="CRX37518.1"/>
    </source>
</evidence>
<dbReference type="OrthoDB" id="21911at2"/>
<dbReference type="EMBL" id="CWGJ01000001">
    <property type="protein sequence ID" value="CRX37518.1"/>
    <property type="molecule type" value="Genomic_DNA"/>
</dbReference>
<dbReference type="RefSeq" id="WP_098037371.1">
    <property type="nucleotide sequence ID" value="NZ_CWGJ01000001.1"/>
</dbReference>
<keyword evidence="2" id="KW-0472">Membrane</keyword>
<feature type="transmembrane region" description="Helical" evidence="2">
    <location>
        <begin position="12"/>
        <end position="38"/>
    </location>
</feature>